<gene>
    <name evidence="2" type="ORF">CLUMA_CG020923</name>
</gene>
<dbReference type="AlphaFoldDB" id="A0A1J1J6P0"/>
<feature type="region of interest" description="Disordered" evidence="1">
    <location>
        <begin position="10"/>
        <end position="81"/>
    </location>
</feature>
<dbReference type="EMBL" id="CVRI01000074">
    <property type="protein sequence ID" value="CRL08085.1"/>
    <property type="molecule type" value="Genomic_DNA"/>
</dbReference>
<evidence type="ECO:0000313" key="3">
    <source>
        <dbReference type="Proteomes" id="UP000183832"/>
    </source>
</evidence>
<evidence type="ECO:0000313" key="2">
    <source>
        <dbReference type="EMBL" id="CRL08085.1"/>
    </source>
</evidence>
<dbReference type="OrthoDB" id="5877502at2759"/>
<dbReference type="Proteomes" id="UP000183832">
    <property type="component" value="Unassembled WGS sequence"/>
</dbReference>
<accession>A0A1J1J6P0</accession>
<sequence length="576" mass="65450">MQSLILSLAQKLTRKRSISQSPIRESRGRKRRDSFIEISSDESIEDQHYNYKDSKGKNHCSDYKKSSKERSRSRFSESPYSRHLDYRSKEKYDHHLMRYRNSERSPTPNSAEIEEDGPVNLVSVCRLLSALETELGLLAKPVIDLLKKGVALEKSKPNSADELLFNTENSNILETVKEKLKGVLTANLLASNKIVAVKRAIQNIATLLHDVNSKKKHENENKTSLNEENSDPVALAKLEIAKVITQSLLDQGRSDFPPEELEALVESFIESTKNDEQQKANKIENVKTKDSIETLKTPLVVTTDTKKSSENSTGLENLTDEDLQTLLRNFADLTSDEQTHLIAYLSKIEQSNPARVEKLRKFVNIGDVDEYNDFEENVTKMKSDRELDTSFNETSMELVKNDLSDDDYDDEIMAKHLGSSDDLNKKPSMSSSAVSSNAFKDNLGLADSLMSSLIQSSMPLSMNNELELQGNEWGGACVSGASAYYQQPQLKNYQNLMSRNFSVYPNVLIPQNEMSIQVITPQMESSWPQQSSVSNFTYEQNHSHDYPNKNNRDNVQYRKKFENHNNHQLTGKKSRR</sequence>
<keyword evidence="3" id="KW-1185">Reference proteome</keyword>
<proteinExistence type="predicted"/>
<dbReference type="STRING" id="568069.A0A1J1J6P0"/>
<feature type="compositionally biased region" description="Basic and acidic residues" evidence="1">
    <location>
        <begin position="45"/>
        <end position="81"/>
    </location>
</feature>
<protein>
    <submittedName>
        <fullName evidence="2">CLUMA_CG020923, isoform A</fullName>
    </submittedName>
</protein>
<organism evidence="2 3">
    <name type="scientific">Clunio marinus</name>
    <dbReference type="NCBI Taxonomy" id="568069"/>
    <lineage>
        <taxon>Eukaryota</taxon>
        <taxon>Metazoa</taxon>
        <taxon>Ecdysozoa</taxon>
        <taxon>Arthropoda</taxon>
        <taxon>Hexapoda</taxon>
        <taxon>Insecta</taxon>
        <taxon>Pterygota</taxon>
        <taxon>Neoptera</taxon>
        <taxon>Endopterygota</taxon>
        <taxon>Diptera</taxon>
        <taxon>Nematocera</taxon>
        <taxon>Chironomoidea</taxon>
        <taxon>Chironomidae</taxon>
        <taxon>Clunio</taxon>
    </lineage>
</organism>
<reference evidence="2 3" key="1">
    <citation type="submission" date="2015-04" db="EMBL/GenBank/DDBJ databases">
        <authorList>
            <person name="Syromyatnikov M.Y."/>
            <person name="Popov V.N."/>
        </authorList>
    </citation>
    <scope>NUCLEOTIDE SEQUENCE [LARGE SCALE GENOMIC DNA]</scope>
</reference>
<evidence type="ECO:0000256" key="1">
    <source>
        <dbReference type="SAM" id="MobiDB-lite"/>
    </source>
</evidence>
<name>A0A1J1J6P0_9DIPT</name>